<evidence type="ECO:0000313" key="1">
    <source>
        <dbReference type="EMBL" id="GBP84314.1"/>
    </source>
</evidence>
<dbReference type="EMBL" id="BGZK01001671">
    <property type="protein sequence ID" value="GBP84314.1"/>
    <property type="molecule type" value="Genomic_DNA"/>
</dbReference>
<sequence>MRCAPETDISMVSQRPFNRLGQFAPRHPAPRAAIGLRITCSRDAAVQRNEMRITILWPRNSTSANANIFPDVPISWTAHHRAYGVMDGRFPLSLTVIRRLTAFEKDRTGIADETGGIV</sequence>
<protein>
    <submittedName>
        <fullName evidence="1">Uncharacterized protein</fullName>
    </submittedName>
</protein>
<accession>A0A4C1ZB02</accession>
<proteinExistence type="predicted"/>
<dbReference type="AlphaFoldDB" id="A0A4C1ZB02"/>
<dbReference type="Proteomes" id="UP000299102">
    <property type="component" value="Unassembled WGS sequence"/>
</dbReference>
<keyword evidence="2" id="KW-1185">Reference proteome</keyword>
<reference evidence="1 2" key="1">
    <citation type="journal article" date="2019" name="Commun. Biol.">
        <title>The bagworm genome reveals a unique fibroin gene that provides high tensile strength.</title>
        <authorList>
            <person name="Kono N."/>
            <person name="Nakamura H."/>
            <person name="Ohtoshi R."/>
            <person name="Tomita M."/>
            <person name="Numata K."/>
            <person name="Arakawa K."/>
        </authorList>
    </citation>
    <scope>NUCLEOTIDE SEQUENCE [LARGE SCALE GENOMIC DNA]</scope>
</reference>
<name>A0A4C1ZB02_EUMVA</name>
<evidence type="ECO:0000313" key="2">
    <source>
        <dbReference type="Proteomes" id="UP000299102"/>
    </source>
</evidence>
<comment type="caution">
    <text evidence="1">The sequence shown here is derived from an EMBL/GenBank/DDBJ whole genome shotgun (WGS) entry which is preliminary data.</text>
</comment>
<gene>
    <name evidence="1" type="ORF">EVAR_66302_1</name>
</gene>
<organism evidence="1 2">
    <name type="scientific">Eumeta variegata</name>
    <name type="common">Bagworm moth</name>
    <name type="synonym">Eumeta japonica</name>
    <dbReference type="NCBI Taxonomy" id="151549"/>
    <lineage>
        <taxon>Eukaryota</taxon>
        <taxon>Metazoa</taxon>
        <taxon>Ecdysozoa</taxon>
        <taxon>Arthropoda</taxon>
        <taxon>Hexapoda</taxon>
        <taxon>Insecta</taxon>
        <taxon>Pterygota</taxon>
        <taxon>Neoptera</taxon>
        <taxon>Endopterygota</taxon>
        <taxon>Lepidoptera</taxon>
        <taxon>Glossata</taxon>
        <taxon>Ditrysia</taxon>
        <taxon>Tineoidea</taxon>
        <taxon>Psychidae</taxon>
        <taxon>Oiketicinae</taxon>
        <taxon>Eumeta</taxon>
    </lineage>
</organism>